<accession>A0A949JJ50</accession>
<comment type="caution">
    <text evidence="2">The sequence shown here is derived from an EMBL/GenBank/DDBJ whole genome shotgun (WGS) entry which is preliminary data.</text>
</comment>
<name>A0A949JJ50_9ACTN</name>
<evidence type="ECO:0000313" key="2">
    <source>
        <dbReference type="EMBL" id="MBU7599803.1"/>
    </source>
</evidence>
<feature type="chain" id="PRO_5038919785" evidence="1">
    <location>
        <begin position="27"/>
        <end position="296"/>
    </location>
</feature>
<dbReference type="SUPFAM" id="SSF53474">
    <property type="entry name" value="alpha/beta-Hydrolases"/>
    <property type="match status" value="1"/>
</dbReference>
<dbReference type="RefSeq" id="WP_211040635.1">
    <property type="nucleotide sequence ID" value="NZ_JAELVF020000001.1"/>
</dbReference>
<organism evidence="2 3">
    <name type="scientific">Streptomyces tardus</name>
    <dbReference type="NCBI Taxonomy" id="2780544"/>
    <lineage>
        <taxon>Bacteria</taxon>
        <taxon>Bacillati</taxon>
        <taxon>Actinomycetota</taxon>
        <taxon>Actinomycetes</taxon>
        <taxon>Kitasatosporales</taxon>
        <taxon>Streptomycetaceae</taxon>
        <taxon>Streptomyces</taxon>
    </lineage>
</organism>
<evidence type="ECO:0000256" key="1">
    <source>
        <dbReference type="SAM" id="SignalP"/>
    </source>
</evidence>
<protein>
    <submittedName>
        <fullName evidence="2">Alpha/beta fold hydrolase</fullName>
    </submittedName>
</protein>
<keyword evidence="1" id="KW-0732">Signal</keyword>
<keyword evidence="2" id="KW-0378">Hydrolase</keyword>
<dbReference type="GO" id="GO:0016298">
    <property type="term" value="F:lipase activity"/>
    <property type="evidence" value="ECO:0007669"/>
    <property type="project" value="TreeGrafter"/>
</dbReference>
<dbReference type="PANTHER" id="PTHR32015">
    <property type="entry name" value="FASTING INDUCED LIPASE"/>
    <property type="match status" value="1"/>
</dbReference>
<gene>
    <name evidence="2" type="ORF">JGS22_019780</name>
</gene>
<dbReference type="Pfam" id="PF01674">
    <property type="entry name" value="Lipase_2"/>
    <property type="match status" value="1"/>
</dbReference>
<dbReference type="InterPro" id="IPR002918">
    <property type="entry name" value="Lipase_EstA/Esterase_EstB"/>
</dbReference>
<dbReference type="PANTHER" id="PTHR32015:SF1">
    <property type="entry name" value="LIPASE"/>
    <property type="match status" value="1"/>
</dbReference>
<dbReference type="InterPro" id="IPR029058">
    <property type="entry name" value="AB_hydrolase_fold"/>
</dbReference>
<dbReference type="Proteomes" id="UP000694501">
    <property type="component" value="Unassembled WGS sequence"/>
</dbReference>
<dbReference type="AlphaFoldDB" id="A0A949JJ50"/>
<keyword evidence="3" id="KW-1185">Reference proteome</keyword>
<evidence type="ECO:0000313" key="3">
    <source>
        <dbReference type="Proteomes" id="UP000694501"/>
    </source>
</evidence>
<feature type="signal peptide" evidence="1">
    <location>
        <begin position="1"/>
        <end position="26"/>
    </location>
</feature>
<dbReference type="GO" id="GO:0016042">
    <property type="term" value="P:lipid catabolic process"/>
    <property type="evidence" value="ECO:0007669"/>
    <property type="project" value="InterPro"/>
</dbReference>
<dbReference type="Gene3D" id="3.40.50.1820">
    <property type="entry name" value="alpha/beta hydrolase"/>
    <property type="match status" value="1"/>
</dbReference>
<reference evidence="2" key="1">
    <citation type="submission" date="2021-06" db="EMBL/GenBank/DDBJ databases">
        <title>Sequencing of actinobacteria type strains.</title>
        <authorList>
            <person name="Nguyen G.-S."/>
            <person name="Wentzel A."/>
        </authorList>
    </citation>
    <scope>NUCLEOTIDE SEQUENCE</scope>
    <source>
        <strain evidence="2">P38-E01</strain>
    </source>
</reference>
<sequence length="296" mass="31372">MKLSRTRTRQLVAATALAVAVVLVPAAGNAVSGVDAPQERIAATAESHDVQKSASCTPTKEHPRPVVLVHGTFGSSKTNWTGLSAYLKNRGHCVHAMDYGQLPGVPIFHGLDRIEKSAAQLDVFVDRVLADSGATEVDIVGHSQGGMMPRHYLKFLGGAQKVNALVGIAPSSHGTTLSGLTRLLDLWPGAKEAIGTHTPALDQQVVGSDFLTELNRGGDTVPGVDYTVIASRYDLVVTPYETQYLEGERVRNVLLQDLCPRSLSGHVAIALTDRTAWHETANALDPANATPASCSS</sequence>
<dbReference type="EMBL" id="JAELVF020000001">
    <property type="protein sequence ID" value="MBU7599803.1"/>
    <property type="molecule type" value="Genomic_DNA"/>
</dbReference>
<proteinExistence type="predicted"/>